<evidence type="ECO:0000313" key="4">
    <source>
        <dbReference type="Proteomes" id="UP000576969"/>
    </source>
</evidence>
<dbReference type="InterPro" id="IPR011251">
    <property type="entry name" value="Luciferase-like_dom"/>
</dbReference>
<comment type="caution">
    <text evidence="3">The sequence shown here is derived from an EMBL/GenBank/DDBJ whole genome shotgun (WGS) entry which is preliminary data.</text>
</comment>
<reference evidence="3 4" key="1">
    <citation type="submission" date="2020-07" db="EMBL/GenBank/DDBJ databases">
        <title>Sequencing the genomes of 1000 actinobacteria strains.</title>
        <authorList>
            <person name="Klenk H.-P."/>
        </authorList>
    </citation>
    <scope>NUCLEOTIDE SEQUENCE [LARGE SCALE GENOMIC DNA]</scope>
    <source>
        <strain evidence="3 4">DSM 24662</strain>
    </source>
</reference>
<dbReference type="CDD" id="cd01097">
    <property type="entry name" value="Tetrahydromethanopterin_reductase"/>
    <property type="match status" value="1"/>
</dbReference>
<keyword evidence="4" id="KW-1185">Reference proteome</keyword>
<sequence length="300" mass="32051">MTDYGHDLLFGTFVTPSAQNAEHALDVAVATDRAGLDLVTFQDHPYQPAFLDTSTLLAFAAARTENVHLSANVASLPLRPPAVLARAAASLDILSGGRFELGIGAGAFWDAIAAMGGRKLTPGQGVTALKEAIRIIRELWDVDNPEIVRVDGKYYTVKGAKRGPRTAHDIAVWVGAYKPRMLALTGAMGDGWLPTLEYIEGGLAGVPDSNARIDEAALEAGRTPSDVRRVFNFMRVGFAPSERGLLNGPPEAWVDNIADMALNYGISAFLIGGDDIAVTERFAAEVVPAARELVARERGR</sequence>
<organism evidence="3 4">
    <name type="scientific">Microbacterium immunditiarum</name>
    <dbReference type="NCBI Taxonomy" id="337480"/>
    <lineage>
        <taxon>Bacteria</taxon>
        <taxon>Bacillati</taxon>
        <taxon>Actinomycetota</taxon>
        <taxon>Actinomycetes</taxon>
        <taxon>Micrococcales</taxon>
        <taxon>Microbacteriaceae</taxon>
        <taxon>Microbacterium</taxon>
    </lineage>
</organism>
<keyword evidence="1" id="KW-0560">Oxidoreductase</keyword>
<dbReference type="PANTHER" id="PTHR43244:SF1">
    <property type="entry name" value="5,10-METHYLENETETRAHYDROMETHANOPTERIN REDUCTASE"/>
    <property type="match status" value="1"/>
</dbReference>
<dbReference type="PANTHER" id="PTHR43244">
    <property type="match status" value="1"/>
</dbReference>
<dbReference type="GO" id="GO:0016705">
    <property type="term" value="F:oxidoreductase activity, acting on paired donors, with incorporation or reduction of molecular oxygen"/>
    <property type="evidence" value="ECO:0007669"/>
    <property type="project" value="InterPro"/>
</dbReference>
<evidence type="ECO:0000259" key="2">
    <source>
        <dbReference type="Pfam" id="PF00296"/>
    </source>
</evidence>
<accession>A0A7Y9GQ76</accession>
<dbReference type="Pfam" id="PF00296">
    <property type="entry name" value="Bac_luciferase"/>
    <property type="match status" value="1"/>
</dbReference>
<proteinExistence type="predicted"/>
<evidence type="ECO:0000256" key="1">
    <source>
        <dbReference type="ARBA" id="ARBA00023002"/>
    </source>
</evidence>
<gene>
    <name evidence="3" type="ORF">BJ991_002717</name>
</gene>
<evidence type="ECO:0000313" key="3">
    <source>
        <dbReference type="EMBL" id="NYE20689.1"/>
    </source>
</evidence>
<dbReference type="Gene3D" id="3.20.20.30">
    <property type="entry name" value="Luciferase-like domain"/>
    <property type="match status" value="1"/>
</dbReference>
<dbReference type="GO" id="GO:0004497">
    <property type="term" value="F:monooxygenase activity"/>
    <property type="evidence" value="ECO:0007669"/>
    <property type="project" value="UniProtKB-KW"/>
</dbReference>
<dbReference type="AlphaFoldDB" id="A0A7Y9GQ76"/>
<dbReference type="InterPro" id="IPR050564">
    <property type="entry name" value="F420-G6PD/mer"/>
</dbReference>
<dbReference type="Proteomes" id="UP000576969">
    <property type="component" value="Unassembled WGS sequence"/>
</dbReference>
<name>A0A7Y9GQ76_9MICO</name>
<dbReference type="InterPro" id="IPR036661">
    <property type="entry name" value="Luciferase-like_sf"/>
</dbReference>
<dbReference type="EMBL" id="JACCBV010000001">
    <property type="protein sequence ID" value="NYE20689.1"/>
    <property type="molecule type" value="Genomic_DNA"/>
</dbReference>
<protein>
    <submittedName>
        <fullName evidence="3">Alkanesulfonate monooxygenase SsuD/methylene tetrahydromethanopterin reductase-like flavin-dependent oxidoreductase (Luciferase family)</fullName>
    </submittedName>
</protein>
<keyword evidence="3" id="KW-0503">Monooxygenase</keyword>
<dbReference type="SUPFAM" id="SSF51679">
    <property type="entry name" value="Bacterial luciferase-like"/>
    <property type="match status" value="1"/>
</dbReference>
<feature type="domain" description="Luciferase-like" evidence="2">
    <location>
        <begin position="16"/>
        <end position="233"/>
    </location>
</feature>
<dbReference type="RefSeq" id="WP_179490816.1">
    <property type="nucleotide sequence ID" value="NZ_JACCBV010000001.1"/>
</dbReference>